<dbReference type="PRINTS" id="PR01657">
    <property type="entry name" value="MCMFAMILY"/>
</dbReference>
<reference evidence="5 6" key="1">
    <citation type="submission" date="2018-06" db="EMBL/GenBank/DDBJ databases">
        <authorList>
            <consortium name="Pathogen Informatics"/>
            <person name="Doyle S."/>
        </authorList>
    </citation>
    <scope>NUCLEOTIDE SEQUENCE [LARGE SCALE GENOMIC DNA]</scope>
    <source>
        <strain evidence="5 6">NCTC11820</strain>
    </source>
</reference>
<evidence type="ECO:0000256" key="3">
    <source>
        <dbReference type="ARBA" id="ARBA00022840"/>
    </source>
</evidence>
<dbReference type="InterPro" id="IPR020568">
    <property type="entry name" value="Ribosomal_Su5_D2-typ_SF"/>
</dbReference>
<dbReference type="Gene3D" id="3.40.50.300">
    <property type="entry name" value="P-loop containing nucleotide triphosphate hydrolases"/>
    <property type="match status" value="1"/>
</dbReference>
<dbReference type="InterPro" id="IPR025158">
    <property type="entry name" value="Mg_chelat-rel_C"/>
</dbReference>
<dbReference type="Gene3D" id="3.30.230.10">
    <property type="match status" value="1"/>
</dbReference>
<dbReference type="GO" id="GO:0003677">
    <property type="term" value="F:DNA binding"/>
    <property type="evidence" value="ECO:0007669"/>
    <property type="project" value="InterPro"/>
</dbReference>
<keyword evidence="3" id="KW-0067">ATP-binding</keyword>
<dbReference type="PANTHER" id="PTHR32039:SF7">
    <property type="entry name" value="COMPETENCE PROTEIN COMM"/>
    <property type="match status" value="1"/>
</dbReference>
<dbReference type="InterPro" id="IPR003593">
    <property type="entry name" value="AAA+_ATPase"/>
</dbReference>
<comment type="similarity">
    <text evidence="1">Belongs to the Mg-chelatase subunits D/I family. ComM subfamily.</text>
</comment>
<sequence>MSSGFAWSICLVGMQARPVRVEAHISDGMTAYSLVGLPDTAVREAKDRVRAAVTSCLYEWPGTRIVLNLSPASLPKTGSGYDLAMAVSVLAAMGVISRCRAGQCIMLGELGLDGRVIGIRGILPSVIGAMNTGKTKILVPQANLAEASLVPGVDVVGVHHLGQVIELLGGDLMMPLPPPEEPAEAAEGDTTPAPACSLGGDFSDIRGQAAACQAMEVAAAGGHHLLMIGTPGSGKTMLASRLPGILPPLELEQSVEVTALHSLAGTLSPLDGLICQPPFQAPHHSATLAAMVGGGSGVPRPGAASLAHRGVLFLDEAPEFGARVLDSLREPLENGEITLHRAAGAAQYPARFQLIMAANPCPCGNAGSRRATCTCTPYSRKRYLERLSGPLLDRMDIQIQVESPGRGSLAGAKPADTTTVVAARVQRARDVQRERWKGRGWDLNREIPGPFLRQPEGGFTRELIGRVDNVVEQGRLSMRGAQRVLRLAWTVADLSGKTVPGLPELGTAMTLRRQNEGFSLP</sequence>
<dbReference type="GeneID" id="55565442"/>
<dbReference type="NCBIfam" id="TIGR00368">
    <property type="entry name" value="YifB family Mg chelatase-like AAA ATPase"/>
    <property type="match status" value="1"/>
</dbReference>
<evidence type="ECO:0000313" key="5">
    <source>
        <dbReference type="EMBL" id="SQB64955.1"/>
    </source>
</evidence>
<dbReference type="InterPro" id="IPR001208">
    <property type="entry name" value="MCM_dom"/>
</dbReference>
<dbReference type="GO" id="GO:0005524">
    <property type="term" value="F:ATP binding"/>
    <property type="evidence" value="ECO:0007669"/>
    <property type="project" value="UniProtKB-KW"/>
</dbReference>
<accession>A0A2X2YWT8</accession>
<dbReference type="Pfam" id="PF01078">
    <property type="entry name" value="Mg_chelatase"/>
    <property type="match status" value="1"/>
</dbReference>
<evidence type="ECO:0000259" key="4">
    <source>
        <dbReference type="SMART" id="SM00382"/>
    </source>
</evidence>
<evidence type="ECO:0000256" key="2">
    <source>
        <dbReference type="ARBA" id="ARBA00022741"/>
    </source>
</evidence>
<dbReference type="AlphaFoldDB" id="A0A2X2YWT8"/>
<dbReference type="InterPro" id="IPR004482">
    <property type="entry name" value="Mg_chelat-rel"/>
</dbReference>
<dbReference type="Pfam" id="PF13335">
    <property type="entry name" value="Mg_chelatase_C"/>
    <property type="match status" value="1"/>
</dbReference>
<name>A0A2X2YWT8_9ACTO</name>
<gene>
    <name evidence="5" type="primary">comM</name>
    <name evidence="5" type="ORF">NCTC11820_01267</name>
</gene>
<evidence type="ECO:0000256" key="1">
    <source>
        <dbReference type="ARBA" id="ARBA00006354"/>
    </source>
</evidence>
<keyword evidence="2" id="KW-0547">Nucleotide-binding</keyword>
<protein>
    <submittedName>
        <fullName evidence="5">Competence protein ComM</fullName>
    </submittedName>
</protein>
<dbReference type="Pfam" id="PF13541">
    <property type="entry name" value="ChlI"/>
    <property type="match status" value="1"/>
</dbReference>
<dbReference type="Proteomes" id="UP000250245">
    <property type="component" value="Unassembled WGS sequence"/>
</dbReference>
<dbReference type="SUPFAM" id="SSF52540">
    <property type="entry name" value="P-loop containing nucleoside triphosphate hydrolases"/>
    <property type="match status" value="1"/>
</dbReference>
<dbReference type="PANTHER" id="PTHR32039">
    <property type="entry name" value="MAGNESIUM-CHELATASE SUBUNIT CHLI"/>
    <property type="match status" value="1"/>
</dbReference>
<organism evidence="5 6">
    <name type="scientific">Mobiluncus curtisii</name>
    <dbReference type="NCBI Taxonomy" id="2051"/>
    <lineage>
        <taxon>Bacteria</taxon>
        <taxon>Bacillati</taxon>
        <taxon>Actinomycetota</taxon>
        <taxon>Actinomycetes</taxon>
        <taxon>Actinomycetales</taxon>
        <taxon>Actinomycetaceae</taxon>
        <taxon>Mobiluncus</taxon>
    </lineage>
</organism>
<dbReference type="EMBL" id="UASJ01000001">
    <property type="protein sequence ID" value="SQB64955.1"/>
    <property type="molecule type" value="Genomic_DNA"/>
</dbReference>
<dbReference type="InterPro" id="IPR045006">
    <property type="entry name" value="CHLI-like"/>
</dbReference>
<dbReference type="InterPro" id="IPR000523">
    <property type="entry name" value="Mg_chelatse_chII-like_cat_dom"/>
</dbReference>
<dbReference type="InterPro" id="IPR027417">
    <property type="entry name" value="P-loop_NTPase"/>
</dbReference>
<dbReference type="RefSeq" id="WP_041798017.1">
    <property type="nucleotide sequence ID" value="NZ_CP068112.1"/>
</dbReference>
<evidence type="ECO:0000313" key="6">
    <source>
        <dbReference type="Proteomes" id="UP000250245"/>
    </source>
</evidence>
<feature type="domain" description="AAA+ ATPase" evidence="4">
    <location>
        <begin position="221"/>
        <end position="405"/>
    </location>
</feature>
<dbReference type="InterPro" id="IPR014721">
    <property type="entry name" value="Ribsml_uS5_D2-typ_fold_subgr"/>
</dbReference>
<proteinExistence type="inferred from homology"/>
<dbReference type="SUPFAM" id="SSF54211">
    <property type="entry name" value="Ribosomal protein S5 domain 2-like"/>
    <property type="match status" value="1"/>
</dbReference>
<dbReference type="SMART" id="SM00382">
    <property type="entry name" value="AAA"/>
    <property type="match status" value="1"/>
</dbReference>